<dbReference type="Pfam" id="PF00984">
    <property type="entry name" value="UDPG_MGDP_dh"/>
    <property type="match status" value="1"/>
</dbReference>
<dbReference type="SUPFAM" id="SSF48179">
    <property type="entry name" value="6-phosphogluconate dehydrogenase C-terminal domain-like"/>
    <property type="match status" value="1"/>
</dbReference>
<dbReference type="InterPro" id="IPR014027">
    <property type="entry name" value="UDP-Glc/GDP-Man_DH_C"/>
</dbReference>
<dbReference type="GO" id="GO:0051287">
    <property type="term" value="F:NAD binding"/>
    <property type="evidence" value="ECO:0007669"/>
    <property type="project" value="InterPro"/>
</dbReference>
<accession>A0A411YHE7</accession>
<dbReference type="InterPro" id="IPR014026">
    <property type="entry name" value="UDP-Glc/GDP-Man_DH_dimer"/>
</dbReference>
<comment type="similarity">
    <text evidence="3">Belongs to the UDP-glucose/GDP-mannose dehydrogenase family.</text>
</comment>
<dbReference type="AlphaFoldDB" id="A0A411YHE7"/>
<evidence type="ECO:0000313" key="6">
    <source>
        <dbReference type="EMBL" id="QBI20684.1"/>
    </source>
</evidence>
<keyword evidence="1" id="KW-0560">Oxidoreductase</keyword>
<dbReference type="Pfam" id="PF03721">
    <property type="entry name" value="UDPG_MGDP_dh_N"/>
    <property type="match status" value="1"/>
</dbReference>
<name>A0A411YHE7_9ACTN</name>
<sequence>MDHTSPSGSSATASDPASAGWSSEVTDRAAHFRERPWTAGVIGLGYVGLPLAVTAAQKGLACVGFDVSDAVVERLKGGTSHIGDVTHGELVEALDSGLEVTSDPSRLVDADTIFIAVPSPLGRNRQPDMSYIEAAADTVREVARPGQLITLESTTYPGTTDEIILPAATAKGLELDRDVFVAFSPERVDPGNQRSTGEIPKVVGGVTPASGAVAEAAYRRLVPAVHLVSNARAAEMTKLLENTYRAVNIGLVNELAQLSHELDIDVWEVIDAADTKPFGFQAFYPGPGVGGHCIPLDPQFLAWRAREAKFATRFIDLAEQVNTRMPAYNADRVAELLNRHGRPVWGTRILGVGVAYKPNVADDRESPAWDVLSELAARGGDIGVLDPLIEPERIAAQGYRTVGHSRDEIADHALAVVLTDHDAIDLAELADAVPAVFDTRGAYRKRGIDAPNVTAL</sequence>
<protein>
    <submittedName>
        <fullName evidence="6">Nucleotide sugar dehydrogenase</fullName>
    </submittedName>
</protein>
<dbReference type="Pfam" id="PF03720">
    <property type="entry name" value="UDPG_MGDP_dh_C"/>
    <property type="match status" value="1"/>
</dbReference>
<gene>
    <name evidence="6" type="ORF">ER308_14700</name>
</gene>
<dbReference type="GO" id="GO:0016628">
    <property type="term" value="F:oxidoreductase activity, acting on the CH-CH group of donors, NAD or NADP as acceptor"/>
    <property type="evidence" value="ECO:0007669"/>
    <property type="project" value="InterPro"/>
</dbReference>
<dbReference type="GO" id="GO:0000271">
    <property type="term" value="P:polysaccharide biosynthetic process"/>
    <property type="evidence" value="ECO:0007669"/>
    <property type="project" value="InterPro"/>
</dbReference>
<dbReference type="SUPFAM" id="SSF52413">
    <property type="entry name" value="UDP-glucose/GDP-mannose dehydrogenase C-terminal domain"/>
    <property type="match status" value="1"/>
</dbReference>
<dbReference type="SUPFAM" id="SSF51735">
    <property type="entry name" value="NAD(P)-binding Rossmann-fold domains"/>
    <property type="match status" value="1"/>
</dbReference>
<dbReference type="InterPro" id="IPR028359">
    <property type="entry name" value="UDP_ManNAc/GlcNAc_DH"/>
</dbReference>
<dbReference type="PIRSF" id="PIRSF000124">
    <property type="entry name" value="UDPglc_GDPman_dh"/>
    <property type="match status" value="1"/>
</dbReference>
<dbReference type="GO" id="GO:0016616">
    <property type="term" value="F:oxidoreductase activity, acting on the CH-OH group of donors, NAD or NADP as acceptor"/>
    <property type="evidence" value="ECO:0007669"/>
    <property type="project" value="InterPro"/>
</dbReference>
<proteinExistence type="inferred from homology"/>
<keyword evidence="7" id="KW-1185">Reference proteome</keyword>
<dbReference type="OrthoDB" id="5193947at2"/>
<dbReference type="RefSeq" id="WP_131155678.1">
    <property type="nucleotide sequence ID" value="NZ_CP036402.1"/>
</dbReference>
<dbReference type="SMART" id="SM00984">
    <property type="entry name" value="UDPG_MGDP_dh_C"/>
    <property type="match status" value="1"/>
</dbReference>
<evidence type="ECO:0000313" key="7">
    <source>
        <dbReference type="Proteomes" id="UP000291469"/>
    </source>
</evidence>
<organism evidence="6 7">
    <name type="scientific">Egibacter rhizosphaerae</name>
    <dbReference type="NCBI Taxonomy" id="1670831"/>
    <lineage>
        <taxon>Bacteria</taxon>
        <taxon>Bacillati</taxon>
        <taxon>Actinomycetota</taxon>
        <taxon>Nitriliruptoria</taxon>
        <taxon>Egibacterales</taxon>
        <taxon>Egibacteraceae</taxon>
        <taxon>Egibacter</taxon>
    </lineage>
</organism>
<dbReference type="InterPro" id="IPR008927">
    <property type="entry name" value="6-PGluconate_DH-like_C_sf"/>
</dbReference>
<evidence type="ECO:0000256" key="2">
    <source>
        <dbReference type="ARBA" id="ARBA00023027"/>
    </source>
</evidence>
<dbReference type="Proteomes" id="UP000291469">
    <property type="component" value="Chromosome"/>
</dbReference>
<feature type="region of interest" description="Disordered" evidence="4">
    <location>
        <begin position="1"/>
        <end position="22"/>
    </location>
</feature>
<reference evidence="6 7" key="1">
    <citation type="submission" date="2019-01" db="EMBL/GenBank/DDBJ databases">
        <title>Egibacter rhizosphaerae EGI 80759T.</title>
        <authorList>
            <person name="Chen D.-D."/>
            <person name="Tian Y."/>
            <person name="Jiao J.-Y."/>
            <person name="Zhang X.-T."/>
            <person name="Zhang Y.-G."/>
            <person name="Zhang Y."/>
            <person name="Xiao M."/>
            <person name="Shu W.-S."/>
            <person name="Li W.-J."/>
        </authorList>
    </citation>
    <scope>NUCLEOTIDE SEQUENCE [LARGE SCALE GENOMIC DNA]</scope>
    <source>
        <strain evidence="6 7">EGI 80759</strain>
    </source>
</reference>
<evidence type="ECO:0000256" key="1">
    <source>
        <dbReference type="ARBA" id="ARBA00023002"/>
    </source>
</evidence>
<dbReference type="NCBIfam" id="TIGR03026">
    <property type="entry name" value="NDP-sugDHase"/>
    <property type="match status" value="1"/>
</dbReference>
<dbReference type="PANTHER" id="PTHR43491:SF1">
    <property type="entry name" value="UDP-N-ACETYL-D-MANNOSAMINE DEHYDROGENASE"/>
    <property type="match status" value="1"/>
</dbReference>
<dbReference type="Gene3D" id="3.40.50.720">
    <property type="entry name" value="NAD(P)-binding Rossmann-like Domain"/>
    <property type="match status" value="2"/>
</dbReference>
<dbReference type="InterPro" id="IPR036291">
    <property type="entry name" value="NAD(P)-bd_dom_sf"/>
</dbReference>
<dbReference type="InterPro" id="IPR017476">
    <property type="entry name" value="UDP-Glc/GDP-Man"/>
</dbReference>
<dbReference type="PIRSF" id="PIRSF500136">
    <property type="entry name" value="UDP_ManNAc_DH"/>
    <property type="match status" value="1"/>
</dbReference>
<evidence type="ECO:0000259" key="5">
    <source>
        <dbReference type="SMART" id="SM00984"/>
    </source>
</evidence>
<dbReference type="InterPro" id="IPR036220">
    <property type="entry name" value="UDP-Glc/GDP-Man_DH_C_sf"/>
</dbReference>
<evidence type="ECO:0000256" key="4">
    <source>
        <dbReference type="SAM" id="MobiDB-lite"/>
    </source>
</evidence>
<dbReference type="PANTHER" id="PTHR43491">
    <property type="entry name" value="UDP-N-ACETYL-D-MANNOSAMINE DEHYDROGENASE"/>
    <property type="match status" value="1"/>
</dbReference>
<dbReference type="InterPro" id="IPR001732">
    <property type="entry name" value="UDP-Glc/GDP-Man_DH_N"/>
</dbReference>
<evidence type="ECO:0000256" key="3">
    <source>
        <dbReference type="PIRNR" id="PIRNR000124"/>
    </source>
</evidence>
<feature type="domain" description="UDP-glucose/GDP-mannose dehydrogenase C-terminal" evidence="5">
    <location>
        <begin position="350"/>
        <end position="445"/>
    </location>
</feature>
<dbReference type="EMBL" id="CP036402">
    <property type="protein sequence ID" value="QBI20684.1"/>
    <property type="molecule type" value="Genomic_DNA"/>
</dbReference>
<dbReference type="KEGG" id="erz:ER308_14700"/>
<keyword evidence="2" id="KW-0520">NAD</keyword>